<keyword evidence="2" id="KW-1185">Reference proteome</keyword>
<gene>
    <name evidence="1" type="ORF">C8F04DRAFT_626014</name>
</gene>
<sequence>MTMTMTIENNTDRTLPEDFTALNLSGQFVLNQTLSDADPFGSILAHQGIDDPELPRAIAAGILYFNHYINEDGSERIWVQQDIEGYPRSSKSEERILDWMERARVDPVVGPVVSRIRRVKTHHLNPAFLRSGWTPQTLKYGVLHYEMRSETPRGWSLVETWGIESLDPTHRDERRFCRHLEFTANLDGGKKKTIERHLVYNYLGVV</sequence>
<dbReference type="EMBL" id="JARJCM010000065">
    <property type="protein sequence ID" value="KAJ7033502.1"/>
    <property type="molecule type" value="Genomic_DNA"/>
</dbReference>
<evidence type="ECO:0000313" key="1">
    <source>
        <dbReference type="EMBL" id="KAJ7033502.1"/>
    </source>
</evidence>
<proteinExistence type="predicted"/>
<protein>
    <submittedName>
        <fullName evidence="1">Uncharacterized protein</fullName>
    </submittedName>
</protein>
<dbReference type="InterPro" id="IPR053037">
    <property type="entry name" value="Pericyclase_pydY-like"/>
</dbReference>
<name>A0AAD6X1U2_9AGAR</name>
<comment type="caution">
    <text evidence="1">The sequence shown here is derived from an EMBL/GenBank/DDBJ whole genome shotgun (WGS) entry which is preliminary data.</text>
</comment>
<reference evidence="1" key="1">
    <citation type="submission" date="2023-03" db="EMBL/GenBank/DDBJ databases">
        <title>Massive genome expansion in bonnet fungi (Mycena s.s.) driven by repeated elements and novel gene families across ecological guilds.</title>
        <authorList>
            <consortium name="Lawrence Berkeley National Laboratory"/>
            <person name="Harder C.B."/>
            <person name="Miyauchi S."/>
            <person name="Viragh M."/>
            <person name="Kuo A."/>
            <person name="Thoen E."/>
            <person name="Andreopoulos B."/>
            <person name="Lu D."/>
            <person name="Skrede I."/>
            <person name="Drula E."/>
            <person name="Henrissat B."/>
            <person name="Morin E."/>
            <person name="Kohler A."/>
            <person name="Barry K."/>
            <person name="LaButti K."/>
            <person name="Morin E."/>
            <person name="Salamov A."/>
            <person name="Lipzen A."/>
            <person name="Mereny Z."/>
            <person name="Hegedus B."/>
            <person name="Baldrian P."/>
            <person name="Stursova M."/>
            <person name="Weitz H."/>
            <person name="Taylor A."/>
            <person name="Grigoriev I.V."/>
            <person name="Nagy L.G."/>
            <person name="Martin F."/>
            <person name="Kauserud H."/>
        </authorList>
    </citation>
    <scope>NUCLEOTIDE SEQUENCE</scope>
    <source>
        <strain evidence="1">CBHHK200</strain>
    </source>
</reference>
<evidence type="ECO:0000313" key="2">
    <source>
        <dbReference type="Proteomes" id="UP001218188"/>
    </source>
</evidence>
<organism evidence="1 2">
    <name type="scientific">Mycena alexandri</name>
    <dbReference type="NCBI Taxonomy" id="1745969"/>
    <lineage>
        <taxon>Eukaryota</taxon>
        <taxon>Fungi</taxon>
        <taxon>Dikarya</taxon>
        <taxon>Basidiomycota</taxon>
        <taxon>Agaricomycotina</taxon>
        <taxon>Agaricomycetes</taxon>
        <taxon>Agaricomycetidae</taxon>
        <taxon>Agaricales</taxon>
        <taxon>Marasmiineae</taxon>
        <taxon>Mycenaceae</taxon>
        <taxon>Mycena</taxon>
    </lineage>
</organism>
<dbReference type="PANTHER" id="PTHR38115">
    <property type="entry name" value="LIPOCALIN-LIKE DOMAIN-CONTAINING PROTEIN"/>
    <property type="match status" value="1"/>
</dbReference>
<dbReference type="Proteomes" id="UP001218188">
    <property type="component" value="Unassembled WGS sequence"/>
</dbReference>
<dbReference type="PANTHER" id="PTHR38115:SF1">
    <property type="entry name" value="LIPOCALIN-LIKE DOMAIN-CONTAINING PROTEIN"/>
    <property type="match status" value="1"/>
</dbReference>
<dbReference type="AlphaFoldDB" id="A0AAD6X1U2"/>
<accession>A0AAD6X1U2</accession>